<protein>
    <submittedName>
        <fullName evidence="10">TonB-linked outer membrane protein, SusC/RagA family</fullName>
    </submittedName>
</protein>
<dbReference type="InterPro" id="IPR037066">
    <property type="entry name" value="Plug_dom_sf"/>
</dbReference>
<dbReference type="OrthoDB" id="9768177at2"/>
<feature type="domain" description="Secretin/TonB short N-terminal" evidence="9">
    <location>
        <begin position="71"/>
        <end position="122"/>
    </location>
</feature>
<organism evidence="10 11">
    <name type="scientific">Mariniphaga anaerophila</name>
    <dbReference type="NCBI Taxonomy" id="1484053"/>
    <lineage>
        <taxon>Bacteria</taxon>
        <taxon>Pseudomonadati</taxon>
        <taxon>Bacteroidota</taxon>
        <taxon>Bacteroidia</taxon>
        <taxon>Marinilabiliales</taxon>
        <taxon>Prolixibacteraceae</taxon>
        <taxon>Mariniphaga</taxon>
    </lineage>
</organism>
<evidence type="ECO:0000313" key="10">
    <source>
        <dbReference type="EMBL" id="SHE54036.1"/>
    </source>
</evidence>
<dbReference type="GO" id="GO:0009279">
    <property type="term" value="C:cell outer membrane"/>
    <property type="evidence" value="ECO:0007669"/>
    <property type="project" value="UniProtKB-SubCell"/>
</dbReference>
<comment type="similarity">
    <text evidence="7">Belongs to the TonB-dependent receptor family.</text>
</comment>
<keyword evidence="6 7" id="KW-0998">Cell outer membrane</keyword>
<dbReference type="InterPro" id="IPR039426">
    <property type="entry name" value="TonB-dep_rcpt-like"/>
</dbReference>
<evidence type="ECO:0000256" key="6">
    <source>
        <dbReference type="ARBA" id="ARBA00023237"/>
    </source>
</evidence>
<dbReference type="SMART" id="SM00965">
    <property type="entry name" value="STN"/>
    <property type="match status" value="1"/>
</dbReference>
<evidence type="ECO:0000256" key="1">
    <source>
        <dbReference type="ARBA" id="ARBA00004571"/>
    </source>
</evidence>
<dbReference type="Gene3D" id="2.60.40.1120">
    <property type="entry name" value="Carboxypeptidase-like, regulatory domain"/>
    <property type="match status" value="1"/>
</dbReference>
<sequence>MKKKFCFDREKKFSGLIKLLKVMKLTVFILLVSVASVFANKSYSQSKMLNLNMREATVKEVLNSIEKQSEFCFLYSQNLIDVERKVNVTIENKKIEQVLNLVFKGTDVDYSIRDRFIVLTTPEVPAGEIGVLQQQNSISGKVTDEAGDPLPGVTVLIKGTTNGTVTNVDGEYSLKGITAETTLHFSFIGMKSQEVVVGSQNSIDIVMATDAVGIEEVIAIGYGTQIKEAITGSIQQVDFSELSEVQGAQFTQKLQGKLAGVQISQTTGKPGQGMVMRIRGQASVSAGFSPLYVVDGLPITGDLNSINPNEIESISVLKDASSTSLYGSRAANGVVLITTKKGKVGETSVNVSSYLGVQSVPEKGRPDMMNAREFAQFKKEYAFENGQSVDPVYQNPEQYGEGTDWYDVLLRDARIQDHNITLTSRNERMGVTAVAGFFEQEGVMLNTKFNRYSLRINTDFTINEYAKIGLNVAPNYVSDNDVNTDGSLWGRGILQNALLTTPLAPHINEDGTIPLTATGPGLFPNPNWYNVLKQLDAKRNRLSVLTNAYVELYPVKGLTWKSTINADLGRETKNSFSNSQMGGLSAPPPNTPFASQSHDNNTSWLTEHTATYKKSFERHNLEALLGFSAQEWQGRGLRSKANNYPDDLIEDFSAAPADKRETDNYFNEWSLISYIGRVNYNYANKYFLSAAIRHDGSSRFGEDNRWGNFPSASLGWIVTKEKFMPESDVLNFLKLRASYGVTGNNNIGNYSHRGLVGTYNAVFNENVESGRTVSSIGNINLGWEKTKQLDLGVDMGFLNNRISFSYDYYKKNTTDMLFNVPIPQASGYNNILTNLGEFEFWGHEFVLSSRVLEGTFKLDVDLNYSYGDNKVIALDTPDGELKSRTHISRIGERIGQFYLLEQEGVYVNQADFDASPKYDGAMVGTIKFKDVDGDGKIDRNKDRTVVGNSVPTSLFGITVNAQYKRFDLNIIGSGAAGYYVLNAFREATGNLDGVFNVNKDVMNRWKSENDPGDGLYGRTLSGTTNKEREWWHTGFMSKANNLIIRNITLGYSLPLGGRFINSARVYGSVQNPFVFTSYDGANPEVSEKGSPLEQGIDNTAYPVPRTFSMGINLNF</sequence>
<feature type="region of interest" description="Disordered" evidence="8">
    <location>
        <begin position="572"/>
        <end position="600"/>
    </location>
</feature>
<evidence type="ECO:0000256" key="2">
    <source>
        <dbReference type="ARBA" id="ARBA00022448"/>
    </source>
</evidence>
<reference evidence="10 11" key="1">
    <citation type="submission" date="2016-11" db="EMBL/GenBank/DDBJ databases">
        <authorList>
            <person name="Jaros S."/>
            <person name="Januszkiewicz K."/>
            <person name="Wedrychowicz H."/>
        </authorList>
    </citation>
    <scope>NUCLEOTIDE SEQUENCE [LARGE SCALE GENOMIC DNA]</scope>
    <source>
        <strain evidence="10 11">DSM 26910</strain>
    </source>
</reference>
<dbReference type="SUPFAM" id="SSF49464">
    <property type="entry name" value="Carboxypeptidase regulatory domain-like"/>
    <property type="match status" value="1"/>
</dbReference>
<keyword evidence="4 7" id="KW-0812">Transmembrane</keyword>
<keyword evidence="5 7" id="KW-0472">Membrane</keyword>
<dbReference type="Gene3D" id="2.40.170.20">
    <property type="entry name" value="TonB-dependent receptor, beta-barrel domain"/>
    <property type="match status" value="1"/>
</dbReference>
<name>A0A1M4UBL3_9BACT</name>
<dbReference type="STRING" id="1484053.SAMN05444274_101632"/>
<evidence type="ECO:0000259" key="9">
    <source>
        <dbReference type="SMART" id="SM00965"/>
    </source>
</evidence>
<dbReference type="NCBIfam" id="TIGR04057">
    <property type="entry name" value="SusC_RagA_signa"/>
    <property type="match status" value="1"/>
</dbReference>
<proteinExistence type="inferred from homology"/>
<dbReference type="AlphaFoldDB" id="A0A1M4UBL3"/>
<dbReference type="Pfam" id="PF07660">
    <property type="entry name" value="STN"/>
    <property type="match status" value="1"/>
</dbReference>
<dbReference type="Proteomes" id="UP000184164">
    <property type="component" value="Unassembled WGS sequence"/>
</dbReference>
<evidence type="ECO:0000256" key="5">
    <source>
        <dbReference type="ARBA" id="ARBA00023136"/>
    </source>
</evidence>
<comment type="subcellular location">
    <subcellularLocation>
        <location evidence="1 7">Cell outer membrane</location>
        <topology evidence="1 7">Multi-pass membrane protein</topology>
    </subcellularLocation>
</comment>
<dbReference type="InterPro" id="IPR036942">
    <property type="entry name" value="Beta-barrel_TonB_sf"/>
</dbReference>
<dbReference type="FunFam" id="2.60.40.1120:FF:000003">
    <property type="entry name" value="Outer membrane protein Omp121"/>
    <property type="match status" value="1"/>
</dbReference>
<evidence type="ECO:0000256" key="7">
    <source>
        <dbReference type="PROSITE-ProRule" id="PRU01360"/>
    </source>
</evidence>
<dbReference type="Pfam" id="PF13715">
    <property type="entry name" value="CarbopepD_reg_2"/>
    <property type="match status" value="1"/>
</dbReference>
<dbReference type="NCBIfam" id="TIGR04056">
    <property type="entry name" value="OMP_RagA_SusC"/>
    <property type="match status" value="1"/>
</dbReference>
<keyword evidence="11" id="KW-1185">Reference proteome</keyword>
<evidence type="ECO:0000256" key="8">
    <source>
        <dbReference type="SAM" id="MobiDB-lite"/>
    </source>
</evidence>
<dbReference type="RefSeq" id="WP_072998775.1">
    <property type="nucleotide sequence ID" value="NZ_FQUM01000001.1"/>
</dbReference>
<dbReference type="InterPro" id="IPR011662">
    <property type="entry name" value="Secretin/TonB_short_N"/>
</dbReference>
<dbReference type="InterPro" id="IPR012910">
    <property type="entry name" value="Plug_dom"/>
</dbReference>
<dbReference type="PROSITE" id="PS52016">
    <property type="entry name" value="TONB_DEPENDENT_REC_3"/>
    <property type="match status" value="1"/>
</dbReference>
<gene>
    <name evidence="10" type="ORF">SAMN05444274_101632</name>
</gene>
<dbReference type="Pfam" id="PF07715">
    <property type="entry name" value="Plug"/>
    <property type="match status" value="1"/>
</dbReference>
<dbReference type="EMBL" id="FQUM01000001">
    <property type="protein sequence ID" value="SHE54036.1"/>
    <property type="molecule type" value="Genomic_DNA"/>
</dbReference>
<dbReference type="SUPFAM" id="SSF56935">
    <property type="entry name" value="Porins"/>
    <property type="match status" value="1"/>
</dbReference>
<dbReference type="InterPro" id="IPR008969">
    <property type="entry name" value="CarboxyPept-like_regulatory"/>
</dbReference>
<evidence type="ECO:0000256" key="3">
    <source>
        <dbReference type="ARBA" id="ARBA00022452"/>
    </source>
</evidence>
<dbReference type="Gene3D" id="2.170.130.10">
    <property type="entry name" value="TonB-dependent receptor, plug domain"/>
    <property type="match status" value="1"/>
</dbReference>
<evidence type="ECO:0000313" key="11">
    <source>
        <dbReference type="Proteomes" id="UP000184164"/>
    </source>
</evidence>
<accession>A0A1M4UBL3</accession>
<evidence type="ECO:0000256" key="4">
    <source>
        <dbReference type="ARBA" id="ARBA00022692"/>
    </source>
</evidence>
<keyword evidence="3 7" id="KW-1134">Transmembrane beta strand</keyword>
<dbReference type="InterPro" id="IPR023997">
    <property type="entry name" value="TonB-dep_OMP_SusC/RagA_CS"/>
</dbReference>
<dbReference type="InterPro" id="IPR023996">
    <property type="entry name" value="TonB-dep_OMP_SusC/RagA"/>
</dbReference>
<keyword evidence="2 7" id="KW-0813">Transport</keyword>